<evidence type="ECO:0000313" key="2">
    <source>
        <dbReference type="EMBL" id="KAF2788598.1"/>
    </source>
</evidence>
<evidence type="ECO:0000256" key="1">
    <source>
        <dbReference type="SAM" id="SignalP"/>
    </source>
</evidence>
<dbReference type="Proteomes" id="UP000799757">
    <property type="component" value="Unassembled WGS sequence"/>
</dbReference>
<sequence length="400" mass="45760">MSCFPISFAGFWLCLAIACATYATGCIFQRHSQRHWIEAEYFKKRGLDLSNMTFEDAWEIQKWLAEQEFPKTLSTAVFFALFKTYSIPSISKLLVSTGHMTTSLMSLSRRSADTGLLLNNLIIAPPTSKRSIDAIVRTAWMHRSFRQSGKISNDDMLYTLSLFALEGVRWVQRYEWRCLTNLEICAIGVFWKKIGDDMDISYAVLGDQTLSNGLEWHRALEIWSRSYEIVHMARHPSNHALATSTMNLLTAGLPVITRRFAAAIFCHLIGPELRNAMTLPDPPPLLASIVTGFIELRRFILCYLTLPRSDRARKLYLSPFPSQLDSERYHSLKYRGYPWYIAPTTSHKVRAWLKGHPVPGPSFHEEGYRIVDLGPEELRGKGTMEMSEMYQAIRISRGSE</sequence>
<dbReference type="GO" id="GO:0016491">
    <property type="term" value="F:oxidoreductase activity"/>
    <property type="evidence" value="ECO:0007669"/>
    <property type="project" value="InterPro"/>
</dbReference>
<gene>
    <name evidence="2" type="ORF">K505DRAFT_378790</name>
</gene>
<dbReference type="OrthoDB" id="545169at2759"/>
<protein>
    <recommendedName>
        <fullName evidence="4">ER-bound oxygenase mpaB/mpaB'/Rubber oxygenase catalytic domain-containing protein</fullName>
    </recommendedName>
</protein>
<dbReference type="PANTHER" id="PTHR36124">
    <property type="match status" value="1"/>
</dbReference>
<proteinExistence type="predicted"/>
<feature type="chain" id="PRO_5025671098" description="ER-bound oxygenase mpaB/mpaB'/Rubber oxygenase catalytic domain-containing protein" evidence="1">
    <location>
        <begin position="24"/>
        <end position="400"/>
    </location>
</feature>
<name>A0A6A6WXG4_9PLEO</name>
<dbReference type="EMBL" id="MU002202">
    <property type="protein sequence ID" value="KAF2788598.1"/>
    <property type="molecule type" value="Genomic_DNA"/>
</dbReference>
<organism evidence="2 3">
    <name type="scientific">Melanomma pulvis-pyrius CBS 109.77</name>
    <dbReference type="NCBI Taxonomy" id="1314802"/>
    <lineage>
        <taxon>Eukaryota</taxon>
        <taxon>Fungi</taxon>
        <taxon>Dikarya</taxon>
        <taxon>Ascomycota</taxon>
        <taxon>Pezizomycotina</taxon>
        <taxon>Dothideomycetes</taxon>
        <taxon>Pleosporomycetidae</taxon>
        <taxon>Pleosporales</taxon>
        <taxon>Melanommataceae</taxon>
        <taxon>Melanomma</taxon>
    </lineage>
</organism>
<keyword evidence="1" id="KW-0732">Signal</keyword>
<reference evidence="2" key="1">
    <citation type="journal article" date="2020" name="Stud. Mycol.">
        <title>101 Dothideomycetes genomes: a test case for predicting lifestyles and emergence of pathogens.</title>
        <authorList>
            <person name="Haridas S."/>
            <person name="Albert R."/>
            <person name="Binder M."/>
            <person name="Bloem J."/>
            <person name="Labutti K."/>
            <person name="Salamov A."/>
            <person name="Andreopoulos B."/>
            <person name="Baker S."/>
            <person name="Barry K."/>
            <person name="Bills G."/>
            <person name="Bluhm B."/>
            <person name="Cannon C."/>
            <person name="Castanera R."/>
            <person name="Culley D."/>
            <person name="Daum C."/>
            <person name="Ezra D."/>
            <person name="Gonzalez J."/>
            <person name="Henrissat B."/>
            <person name="Kuo A."/>
            <person name="Liang C."/>
            <person name="Lipzen A."/>
            <person name="Lutzoni F."/>
            <person name="Magnuson J."/>
            <person name="Mondo S."/>
            <person name="Nolan M."/>
            <person name="Ohm R."/>
            <person name="Pangilinan J."/>
            <person name="Park H.-J."/>
            <person name="Ramirez L."/>
            <person name="Alfaro M."/>
            <person name="Sun H."/>
            <person name="Tritt A."/>
            <person name="Yoshinaga Y."/>
            <person name="Zwiers L.-H."/>
            <person name="Turgeon B."/>
            <person name="Goodwin S."/>
            <person name="Spatafora J."/>
            <person name="Crous P."/>
            <person name="Grigoriev I."/>
        </authorList>
    </citation>
    <scope>NUCLEOTIDE SEQUENCE</scope>
    <source>
        <strain evidence="2">CBS 109.77</strain>
    </source>
</reference>
<feature type="signal peptide" evidence="1">
    <location>
        <begin position="1"/>
        <end position="23"/>
    </location>
</feature>
<keyword evidence="3" id="KW-1185">Reference proteome</keyword>
<dbReference type="AlphaFoldDB" id="A0A6A6WXG4"/>
<accession>A0A6A6WXG4</accession>
<dbReference type="InterPro" id="IPR046366">
    <property type="entry name" value="MPAB"/>
</dbReference>
<evidence type="ECO:0000313" key="3">
    <source>
        <dbReference type="Proteomes" id="UP000799757"/>
    </source>
</evidence>
<dbReference type="PANTHER" id="PTHR36124:SF1">
    <property type="entry name" value="ER-BOUND OXYGENASE MPAB_MPAB'_RUBBER OXYGENASE CATALYTIC DOMAIN-CONTAINING PROTEIN"/>
    <property type="match status" value="1"/>
</dbReference>
<evidence type="ECO:0008006" key="4">
    <source>
        <dbReference type="Google" id="ProtNLM"/>
    </source>
</evidence>